<accession>A0A917CD75</accession>
<dbReference type="Pfam" id="PF05036">
    <property type="entry name" value="SPOR"/>
    <property type="match status" value="2"/>
</dbReference>
<organism evidence="3 4">
    <name type="scientific">Arenimonas maotaiensis</name>
    <dbReference type="NCBI Taxonomy" id="1446479"/>
    <lineage>
        <taxon>Bacteria</taxon>
        <taxon>Pseudomonadati</taxon>
        <taxon>Pseudomonadota</taxon>
        <taxon>Gammaproteobacteria</taxon>
        <taxon>Lysobacterales</taxon>
        <taxon>Lysobacteraceae</taxon>
        <taxon>Arenimonas</taxon>
    </lineage>
</organism>
<evidence type="ECO:0000313" key="4">
    <source>
        <dbReference type="Proteomes" id="UP000632858"/>
    </source>
</evidence>
<keyword evidence="1" id="KW-1133">Transmembrane helix</keyword>
<dbReference type="PANTHER" id="PTHR38687:SF1">
    <property type="entry name" value="CELL DIVISION PROTEIN DEDD"/>
    <property type="match status" value="1"/>
</dbReference>
<dbReference type="GO" id="GO:0032506">
    <property type="term" value="P:cytokinetic process"/>
    <property type="evidence" value="ECO:0007669"/>
    <property type="project" value="TreeGrafter"/>
</dbReference>
<dbReference type="GO" id="GO:0032153">
    <property type="term" value="C:cell division site"/>
    <property type="evidence" value="ECO:0007669"/>
    <property type="project" value="TreeGrafter"/>
</dbReference>
<feature type="domain" description="SPOR" evidence="2">
    <location>
        <begin position="97"/>
        <end position="174"/>
    </location>
</feature>
<dbReference type="Gene3D" id="3.30.70.1070">
    <property type="entry name" value="Sporulation related repeat"/>
    <property type="match status" value="2"/>
</dbReference>
<dbReference type="PROSITE" id="PS51724">
    <property type="entry name" value="SPOR"/>
    <property type="match status" value="2"/>
</dbReference>
<dbReference type="SUPFAM" id="SSF110997">
    <property type="entry name" value="Sporulation related repeat"/>
    <property type="match status" value="2"/>
</dbReference>
<keyword evidence="1" id="KW-0472">Membrane</keyword>
<comment type="caution">
    <text evidence="3">The sequence shown here is derived from an EMBL/GenBank/DDBJ whole genome shotgun (WGS) entry which is preliminary data.</text>
</comment>
<dbReference type="PANTHER" id="PTHR38687">
    <property type="entry name" value="CELL DIVISION PROTEIN DEDD-RELATED"/>
    <property type="match status" value="1"/>
</dbReference>
<name>A0A917CD75_9GAMM</name>
<dbReference type="EMBL" id="BMFO01000001">
    <property type="protein sequence ID" value="GGF85081.1"/>
    <property type="molecule type" value="Genomic_DNA"/>
</dbReference>
<dbReference type="Proteomes" id="UP000632858">
    <property type="component" value="Unassembled WGS sequence"/>
</dbReference>
<evidence type="ECO:0000256" key="1">
    <source>
        <dbReference type="SAM" id="Phobius"/>
    </source>
</evidence>
<dbReference type="GO" id="GO:0042834">
    <property type="term" value="F:peptidoglycan binding"/>
    <property type="evidence" value="ECO:0007669"/>
    <property type="project" value="InterPro"/>
</dbReference>
<dbReference type="InterPro" id="IPR052521">
    <property type="entry name" value="Cell_div_SPOR-domain"/>
</dbReference>
<reference evidence="3" key="2">
    <citation type="submission" date="2020-09" db="EMBL/GenBank/DDBJ databases">
        <authorList>
            <person name="Sun Q."/>
            <person name="Zhou Y."/>
        </authorList>
    </citation>
    <scope>NUCLEOTIDE SEQUENCE</scope>
    <source>
        <strain evidence="3">CGMCC 1.12726</strain>
    </source>
</reference>
<feature type="domain" description="SPOR" evidence="2">
    <location>
        <begin position="222"/>
        <end position="301"/>
    </location>
</feature>
<proteinExistence type="predicted"/>
<protein>
    <submittedName>
        <fullName evidence="3">Sporulation protein</fullName>
    </submittedName>
</protein>
<sequence length="302" mass="30353">MEAPLKQRLIGAVVLAALALIFVPMLLKSPDVKDPDSADVPLSIPDEPDDDGITTIDIPLDAPAEPAKAPTVAASVPQTAVTAAAAPDAAAPVDAGPAQAAGQYALVLPAADDAGAKTLLAAVRKAGLNGVVQGNGQRFRVRVGPFNARESAEQARLRLAAAAPGGLVVAMDAAVASTAESNPAAPAVKPALPAAMPTQAVPVAAKPAETKPMPAPAKSEPMSAAKGFAVQIGAPASEQAAIGLRDKARAAGFTSFIQPVDTESGRRYRVRIGPEASRESAAALLARVKQNTGIDGIVVAHP</sequence>
<evidence type="ECO:0000259" key="2">
    <source>
        <dbReference type="PROSITE" id="PS51724"/>
    </source>
</evidence>
<dbReference type="GO" id="GO:0030428">
    <property type="term" value="C:cell septum"/>
    <property type="evidence" value="ECO:0007669"/>
    <property type="project" value="TreeGrafter"/>
</dbReference>
<dbReference type="RefSeq" id="WP_188447171.1">
    <property type="nucleotide sequence ID" value="NZ_BMFO01000001.1"/>
</dbReference>
<keyword evidence="4" id="KW-1185">Reference proteome</keyword>
<dbReference type="InterPro" id="IPR036680">
    <property type="entry name" value="SPOR-like_sf"/>
</dbReference>
<dbReference type="AlphaFoldDB" id="A0A917CD75"/>
<gene>
    <name evidence="3" type="ORF">GCM10010960_03830</name>
</gene>
<dbReference type="InterPro" id="IPR007730">
    <property type="entry name" value="SPOR-like_dom"/>
</dbReference>
<evidence type="ECO:0000313" key="3">
    <source>
        <dbReference type="EMBL" id="GGF85081.1"/>
    </source>
</evidence>
<reference evidence="3" key="1">
    <citation type="journal article" date="2014" name="Int. J. Syst. Evol. Microbiol.">
        <title>Complete genome sequence of Corynebacterium casei LMG S-19264T (=DSM 44701T), isolated from a smear-ripened cheese.</title>
        <authorList>
            <consortium name="US DOE Joint Genome Institute (JGI-PGF)"/>
            <person name="Walter F."/>
            <person name="Albersmeier A."/>
            <person name="Kalinowski J."/>
            <person name="Ruckert C."/>
        </authorList>
    </citation>
    <scope>NUCLEOTIDE SEQUENCE</scope>
    <source>
        <strain evidence="3">CGMCC 1.12726</strain>
    </source>
</reference>
<feature type="transmembrane region" description="Helical" evidence="1">
    <location>
        <begin position="9"/>
        <end position="27"/>
    </location>
</feature>
<keyword evidence="1" id="KW-0812">Transmembrane</keyword>